<organism evidence="2 3">
    <name type="scientific">Cylicocyclus nassatus</name>
    <name type="common">Nematode worm</name>
    <dbReference type="NCBI Taxonomy" id="53992"/>
    <lineage>
        <taxon>Eukaryota</taxon>
        <taxon>Metazoa</taxon>
        <taxon>Ecdysozoa</taxon>
        <taxon>Nematoda</taxon>
        <taxon>Chromadorea</taxon>
        <taxon>Rhabditida</taxon>
        <taxon>Rhabditina</taxon>
        <taxon>Rhabditomorpha</taxon>
        <taxon>Strongyloidea</taxon>
        <taxon>Strongylidae</taxon>
        <taxon>Cylicocyclus</taxon>
    </lineage>
</organism>
<reference evidence="2" key="1">
    <citation type="submission" date="2023-07" db="EMBL/GenBank/DDBJ databases">
        <authorList>
            <consortium name="CYATHOMIX"/>
        </authorList>
    </citation>
    <scope>NUCLEOTIDE SEQUENCE</scope>
    <source>
        <strain evidence="2">N/A</strain>
    </source>
</reference>
<sequence>MQRSRDAGPARQQWSEGGAPQPRLQPSIWESEATHAEPCLPAKLDHLTLFDVSQVIRRSWSSCAECNGIG</sequence>
<proteinExistence type="predicted"/>
<dbReference type="Proteomes" id="UP001176961">
    <property type="component" value="Unassembled WGS sequence"/>
</dbReference>
<evidence type="ECO:0000313" key="3">
    <source>
        <dbReference type="Proteomes" id="UP001176961"/>
    </source>
</evidence>
<evidence type="ECO:0000313" key="2">
    <source>
        <dbReference type="EMBL" id="CAJ0597274.1"/>
    </source>
</evidence>
<dbReference type="AlphaFoldDB" id="A0AA36M3F4"/>
<protein>
    <submittedName>
        <fullName evidence="2">Uncharacterized protein</fullName>
    </submittedName>
</protein>
<comment type="caution">
    <text evidence="2">The sequence shown here is derived from an EMBL/GenBank/DDBJ whole genome shotgun (WGS) entry which is preliminary data.</text>
</comment>
<feature type="region of interest" description="Disordered" evidence="1">
    <location>
        <begin position="1"/>
        <end position="32"/>
    </location>
</feature>
<name>A0AA36M3F4_CYLNA</name>
<gene>
    <name evidence="2" type="ORF">CYNAS_LOCUS9257</name>
</gene>
<dbReference type="EMBL" id="CATQJL010000223">
    <property type="protein sequence ID" value="CAJ0597274.1"/>
    <property type="molecule type" value="Genomic_DNA"/>
</dbReference>
<accession>A0AA36M3F4</accession>
<keyword evidence="3" id="KW-1185">Reference proteome</keyword>
<evidence type="ECO:0000256" key="1">
    <source>
        <dbReference type="SAM" id="MobiDB-lite"/>
    </source>
</evidence>